<evidence type="ECO:0000313" key="9">
    <source>
        <dbReference type="EMBL" id="RVU25879.1"/>
    </source>
</evidence>
<keyword evidence="4 7" id="KW-0812">Transmembrane</keyword>
<evidence type="ECO:0000256" key="1">
    <source>
        <dbReference type="ARBA" id="ARBA00004651"/>
    </source>
</evidence>
<evidence type="ECO:0000256" key="6">
    <source>
        <dbReference type="ARBA" id="ARBA00023136"/>
    </source>
</evidence>
<dbReference type="AlphaFoldDB" id="A0A437PUE3"/>
<dbReference type="RefSeq" id="WP_127803177.1">
    <property type="nucleotide sequence ID" value="NZ_SACY01000002.1"/>
</dbReference>
<organism evidence="9 10">
    <name type="scientific">Sandaracinomonas limnophila</name>
    <dbReference type="NCBI Taxonomy" id="1862386"/>
    <lineage>
        <taxon>Bacteria</taxon>
        <taxon>Pseudomonadati</taxon>
        <taxon>Bacteroidota</taxon>
        <taxon>Cytophagia</taxon>
        <taxon>Cytophagales</taxon>
        <taxon>Flectobacillaceae</taxon>
        <taxon>Sandaracinomonas</taxon>
    </lineage>
</organism>
<feature type="transmembrane region" description="Helical" evidence="7">
    <location>
        <begin position="145"/>
        <end position="168"/>
    </location>
</feature>
<keyword evidence="10" id="KW-1185">Reference proteome</keyword>
<evidence type="ECO:0000256" key="5">
    <source>
        <dbReference type="ARBA" id="ARBA00022989"/>
    </source>
</evidence>
<sequence>MDQINLLWHQLTDSETIIRSGLLVITLIVFAENGLFFAFFLPGDYLLFLTGVFGGTGVLKEPLSQLLLSIFGAAVIGSLVGYLTGRFFGKSIENRPDSLLFKKKNLDSTRDFFDKYGVMALVISRFLPIVRTFTPILAGIIKMSWFTFVGLNLLGGFLWVGILVTSGYYLGHEFPWIINYVQYIILFFLGITTFTIIRGYFKLKK</sequence>
<dbReference type="InterPro" id="IPR032818">
    <property type="entry name" value="DedA-like"/>
</dbReference>
<feature type="transmembrane region" description="Helical" evidence="7">
    <location>
        <begin position="63"/>
        <end position="85"/>
    </location>
</feature>
<dbReference type="PANTHER" id="PTHR30353:SF0">
    <property type="entry name" value="TRANSMEMBRANE PROTEIN"/>
    <property type="match status" value="1"/>
</dbReference>
<keyword evidence="6 7" id="KW-0472">Membrane</keyword>
<gene>
    <name evidence="9" type="ORF">EOJ36_05530</name>
</gene>
<keyword evidence="5 7" id="KW-1133">Transmembrane helix</keyword>
<dbReference type="EMBL" id="SACY01000002">
    <property type="protein sequence ID" value="RVU25879.1"/>
    <property type="molecule type" value="Genomic_DNA"/>
</dbReference>
<protein>
    <submittedName>
        <fullName evidence="9">DedA family protein</fullName>
    </submittedName>
</protein>
<evidence type="ECO:0000256" key="7">
    <source>
        <dbReference type="RuleBase" id="RU367016"/>
    </source>
</evidence>
<keyword evidence="3 7" id="KW-1003">Cell membrane</keyword>
<comment type="caution">
    <text evidence="9">The sequence shown here is derived from an EMBL/GenBank/DDBJ whole genome shotgun (WGS) entry which is preliminary data.</text>
</comment>
<comment type="similarity">
    <text evidence="2 7">Belongs to the DedA family.</text>
</comment>
<evidence type="ECO:0000256" key="3">
    <source>
        <dbReference type="ARBA" id="ARBA00022475"/>
    </source>
</evidence>
<accession>A0A437PUE3</accession>
<name>A0A437PUE3_9BACT</name>
<dbReference type="GO" id="GO:0005886">
    <property type="term" value="C:plasma membrane"/>
    <property type="evidence" value="ECO:0007669"/>
    <property type="project" value="UniProtKB-SubCell"/>
</dbReference>
<evidence type="ECO:0000256" key="2">
    <source>
        <dbReference type="ARBA" id="ARBA00010792"/>
    </source>
</evidence>
<proteinExistence type="inferred from homology"/>
<comment type="subcellular location">
    <subcellularLocation>
        <location evidence="1 7">Cell membrane</location>
        <topology evidence="1 7">Multi-pass membrane protein</topology>
    </subcellularLocation>
</comment>
<reference evidence="9 10" key="1">
    <citation type="submission" date="2019-01" db="EMBL/GenBank/DDBJ databases">
        <authorList>
            <person name="Chen W.-M."/>
        </authorList>
    </citation>
    <scope>NUCLEOTIDE SEQUENCE [LARGE SCALE GENOMIC DNA]</scope>
    <source>
        <strain evidence="9 10">FSY-15</strain>
    </source>
</reference>
<dbReference type="OrthoDB" id="9813426at2"/>
<evidence type="ECO:0000256" key="4">
    <source>
        <dbReference type="ARBA" id="ARBA00022692"/>
    </source>
</evidence>
<feature type="domain" description="VTT" evidence="8">
    <location>
        <begin position="41"/>
        <end position="168"/>
    </location>
</feature>
<dbReference type="Proteomes" id="UP000282832">
    <property type="component" value="Unassembled WGS sequence"/>
</dbReference>
<dbReference type="Pfam" id="PF09335">
    <property type="entry name" value="VTT_dom"/>
    <property type="match status" value="1"/>
</dbReference>
<dbReference type="InterPro" id="IPR032816">
    <property type="entry name" value="VTT_dom"/>
</dbReference>
<evidence type="ECO:0000313" key="10">
    <source>
        <dbReference type="Proteomes" id="UP000282832"/>
    </source>
</evidence>
<feature type="transmembrane region" description="Helical" evidence="7">
    <location>
        <begin position="21"/>
        <end position="43"/>
    </location>
</feature>
<dbReference type="PANTHER" id="PTHR30353">
    <property type="entry name" value="INNER MEMBRANE PROTEIN DEDA-RELATED"/>
    <property type="match status" value="1"/>
</dbReference>
<evidence type="ECO:0000259" key="8">
    <source>
        <dbReference type="Pfam" id="PF09335"/>
    </source>
</evidence>
<feature type="transmembrane region" description="Helical" evidence="7">
    <location>
        <begin position="180"/>
        <end position="201"/>
    </location>
</feature>